<organism evidence="1 2">
    <name type="scientific">Dermatophagoides pteronyssinus</name>
    <name type="common">European house dust mite</name>
    <dbReference type="NCBI Taxonomy" id="6956"/>
    <lineage>
        <taxon>Eukaryota</taxon>
        <taxon>Metazoa</taxon>
        <taxon>Ecdysozoa</taxon>
        <taxon>Arthropoda</taxon>
        <taxon>Chelicerata</taxon>
        <taxon>Arachnida</taxon>
        <taxon>Acari</taxon>
        <taxon>Acariformes</taxon>
        <taxon>Sarcoptiformes</taxon>
        <taxon>Astigmata</taxon>
        <taxon>Psoroptidia</taxon>
        <taxon>Analgoidea</taxon>
        <taxon>Pyroglyphidae</taxon>
        <taxon>Dermatophagoidinae</taxon>
        <taxon>Dermatophagoides</taxon>
    </lineage>
</organism>
<dbReference type="RefSeq" id="XP_027196476.1">
    <property type="nucleotide sequence ID" value="XM_027340675.1"/>
</dbReference>
<protein>
    <submittedName>
        <fullName evidence="2">Hybrid signal transduction histidine kinase J-like</fullName>
    </submittedName>
</protein>
<dbReference type="GeneID" id="113790965"/>
<dbReference type="OMA" id="LPTDGMH"/>
<accession>A0A6P6XUH2</accession>
<reference evidence="2" key="1">
    <citation type="submission" date="2025-08" db="UniProtKB">
        <authorList>
            <consortium name="RefSeq"/>
        </authorList>
    </citation>
    <scope>IDENTIFICATION</scope>
    <source>
        <strain evidence="2">Airmid</strain>
    </source>
</reference>
<dbReference type="InParanoid" id="A0A6P6XUH2"/>
<name>A0A6P6XUH2_DERPT</name>
<dbReference type="Proteomes" id="UP000515146">
    <property type="component" value="Unplaced"/>
</dbReference>
<dbReference type="OrthoDB" id="6515967at2759"/>
<sequence>MDKNLVNHQIVSMRKPVKIARNRIFQKLYRQINQIKKKIIKWENLDNVDNDTKQKHLNELNRKLQSRQIDAKELKPITPDTISKQALIHDEEYFDSLLKKSNIPVADRLIARVCQQRQIQLIVKKFRLENPGCEQWLPVQIELWEEKRQNKFGKNSTKTAVVDKRQQNGKKDKPKNISPTVNNMKEKKPKQESPLSDSKMPSTPKSAMKKLNPKSSSSKKSPKSFTPTFQVTQLKQQQEDNQISNSVKTKSAVIKRIDLNSKSDIIIDDDEDDIKNDDQEISPKKTRINDGFFLGEQNDNQLNDNTEQDFIQMRDISDDDDDDTANAKHKRFNGGGGGYKKKISQSTSFDRSSSMNNSRKSFINYSKQNNKSFTPNVKRQRYFDVDNQHQTKSSDSAKIHPSWQARMQSKEKQKISIDLSGKKTTPNKHIKFS</sequence>
<proteinExistence type="predicted"/>
<keyword evidence="1" id="KW-1185">Reference proteome</keyword>
<evidence type="ECO:0000313" key="2">
    <source>
        <dbReference type="RefSeq" id="XP_027196476.1"/>
    </source>
</evidence>
<dbReference type="AlphaFoldDB" id="A0A6P6XUH2"/>
<gene>
    <name evidence="2" type="primary">LOC113790965</name>
</gene>
<evidence type="ECO:0000313" key="1">
    <source>
        <dbReference type="Proteomes" id="UP000515146"/>
    </source>
</evidence>
<dbReference type="KEGG" id="dpte:113790965"/>